<keyword evidence="2" id="KW-1185">Reference proteome</keyword>
<gene>
    <name evidence="1" type="ORF">PXEA_LOCUS36431</name>
</gene>
<name>A0A448XR95_9PLAT</name>
<comment type="caution">
    <text evidence="1">The sequence shown here is derived from an EMBL/GenBank/DDBJ whole genome shotgun (WGS) entry which is preliminary data.</text>
</comment>
<evidence type="ECO:0000313" key="2">
    <source>
        <dbReference type="Proteomes" id="UP000784294"/>
    </source>
</evidence>
<dbReference type="AlphaFoldDB" id="A0A448XR95"/>
<sequence>MPTLKSLKVATHQKFESCQVGISASCGDLPFAIRGAVSPTGSSSHHLRSALIELKVASYSSSSKRPISVYIGTHSILRQALLVHPRGSEEETGFLSTNPLFCVVGDVISHASNPHLQHHSNRRPTQLAVESGARFMPSPPHGADHPVYVDSVFFLIFHTSIHTTNTSWPQR</sequence>
<reference evidence="1" key="1">
    <citation type="submission" date="2018-11" db="EMBL/GenBank/DDBJ databases">
        <authorList>
            <consortium name="Pathogen Informatics"/>
        </authorList>
    </citation>
    <scope>NUCLEOTIDE SEQUENCE</scope>
</reference>
<organism evidence="1 2">
    <name type="scientific">Protopolystoma xenopodis</name>
    <dbReference type="NCBI Taxonomy" id="117903"/>
    <lineage>
        <taxon>Eukaryota</taxon>
        <taxon>Metazoa</taxon>
        <taxon>Spiralia</taxon>
        <taxon>Lophotrochozoa</taxon>
        <taxon>Platyhelminthes</taxon>
        <taxon>Monogenea</taxon>
        <taxon>Polyopisthocotylea</taxon>
        <taxon>Polystomatidea</taxon>
        <taxon>Polystomatidae</taxon>
        <taxon>Protopolystoma</taxon>
    </lineage>
</organism>
<accession>A0A448XR95</accession>
<protein>
    <submittedName>
        <fullName evidence="1">Uncharacterized protein</fullName>
    </submittedName>
</protein>
<proteinExistence type="predicted"/>
<dbReference type="EMBL" id="CAAALY010278059">
    <property type="protein sequence ID" value="VEL42991.1"/>
    <property type="molecule type" value="Genomic_DNA"/>
</dbReference>
<dbReference type="Proteomes" id="UP000784294">
    <property type="component" value="Unassembled WGS sequence"/>
</dbReference>
<evidence type="ECO:0000313" key="1">
    <source>
        <dbReference type="EMBL" id="VEL42991.1"/>
    </source>
</evidence>